<gene>
    <name evidence="1" type="primary">AVEN_187953_1</name>
    <name evidence="1" type="ORF">TNCV_915181</name>
</gene>
<accession>A0A8X6V4M1</accession>
<sequence length="113" mass="13106">MEKSTEIVRAAEVSREHIRNMKYDIATINFVNDNQNKPKTQYNSKKCGRKHKPQDCPAFGKMCAKCKKKNHFAAKYYQSTKNIHEMNVPENQLVYIDSVKESETKCAMKNSTD</sequence>
<proteinExistence type="predicted"/>
<reference evidence="1" key="1">
    <citation type="submission" date="2020-08" db="EMBL/GenBank/DDBJ databases">
        <title>Multicomponent nature underlies the extraordinary mechanical properties of spider dragline silk.</title>
        <authorList>
            <person name="Kono N."/>
            <person name="Nakamura H."/>
            <person name="Mori M."/>
            <person name="Yoshida Y."/>
            <person name="Ohtoshi R."/>
            <person name="Malay A.D."/>
            <person name="Moran D.A.P."/>
            <person name="Tomita M."/>
            <person name="Numata K."/>
            <person name="Arakawa K."/>
        </authorList>
    </citation>
    <scope>NUCLEOTIDE SEQUENCE</scope>
</reference>
<dbReference type="EMBL" id="BMAU01021170">
    <property type="protein sequence ID" value="GFX92969.1"/>
    <property type="molecule type" value="Genomic_DNA"/>
</dbReference>
<comment type="caution">
    <text evidence="1">The sequence shown here is derived from an EMBL/GenBank/DDBJ whole genome shotgun (WGS) entry which is preliminary data.</text>
</comment>
<evidence type="ECO:0000313" key="2">
    <source>
        <dbReference type="Proteomes" id="UP000887159"/>
    </source>
</evidence>
<protein>
    <submittedName>
        <fullName evidence="1">Uncharacterized protein</fullName>
    </submittedName>
</protein>
<organism evidence="1 2">
    <name type="scientific">Trichonephila clavipes</name>
    <name type="common">Golden silk orbweaver</name>
    <name type="synonym">Nephila clavipes</name>
    <dbReference type="NCBI Taxonomy" id="2585209"/>
    <lineage>
        <taxon>Eukaryota</taxon>
        <taxon>Metazoa</taxon>
        <taxon>Ecdysozoa</taxon>
        <taxon>Arthropoda</taxon>
        <taxon>Chelicerata</taxon>
        <taxon>Arachnida</taxon>
        <taxon>Araneae</taxon>
        <taxon>Araneomorphae</taxon>
        <taxon>Entelegynae</taxon>
        <taxon>Araneoidea</taxon>
        <taxon>Nephilidae</taxon>
        <taxon>Trichonephila</taxon>
    </lineage>
</organism>
<evidence type="ECO:0000313" key="1">
    <source>
        <dbReference type="EMBL" id="GFX92969.1"/>
    </source>
</evidence>
<dbReference type="AlphaFoldDB" id="A0A8X6V4M1"/>
<keyword evidence="2" id="KW-1185">Reference proteome</keyword>
<dbReference type="Proteomes" id="UP000887159">
    <property type="component" value="Unassembled WGS sequence"/>
</dbReference>
<name>A0A8X6V4M1_TRICX</name>